<accession>A0A6C0JV69</accession>
<sequence>MRLLTSDEKEHLILLIEGFISFRLSHINLMIVLCMNDLYYKDYCYLSNENSKIIKIERKYDEKDKCWIIETNDKNQTKCRNQEEQLIFLSEYVLSDYTYCFENDDDKIFLVKDMFTIKSFNERPLISKIIMVIYDIQLTT</sequence>
<organism evidence="1">
    <name type="scientific">viral metagenome</name>
    <dbReference type="NCBI Taxonomy" id="1070528"/>
    <lineage>
        <taxon>unclassified sequences</taxon>
        <taxon>metagenomes</taxon>
        <taxon>organismal metagenomes</taxon>
    </lineage>
</organism>
<protein>
    <submittedName>
        <fullName evidence="1">Uncharacterized protein</fullName>
    </submittedName>
</protein>
<name>A0A6C0JV69_9ZZZZ</name>
<evidence type="ECO:0000313" key="1">
    <source>
        <dbReference type="EMBL" id="QHU07614.1"/>
    </source>
</evidence>
<dbReference type="AlphaFoldDB" id="A0A6C0JV69"/>
<reference evidence="1" key="1">
    <citation type="journal article" date="2020" name="Nature">
        <title>Giant virus diversity and host interactions through global metagenomics.</title>
        <authorList>
            <person name="Schulz F."/>
            <person name="Roux S."/>
            <person name="Paez-Espino D."/>
            <person name="Jungbluth S."/>
            <person name="Walsh D.A."/>
            <person name="Denef V.J."/>
            <person name="McMahon K.D."/>
            <person name="Konstantinidis K.T."/>
            <person name="Eloe-Fadrosh E.A."/>
            <person name="Kyrpides N.C."/>
            <person name="Woyke T."/>
        </authorList>
    </citation>
    <scope>NUCLEOTIDE SEQUENCE</scope>
    <source>
        <strain evidence="1">GVMAG-S-1041349-163</strain>
    </source>
</reference>
<proteinExistence type="predicted"/>
<dbReference type="EMBL" id="MN740685">
    <property type="protein sequence ID" value="QHU07614.1"/>
    <property type="molecule type" value="Genomic_DNA"/>
</dbReference>